<keyword evidence="1" id="KW-0472">Membrane</keyword>
<feature type="transmembrane region" description="Helical" evidence="1">
    <location>
        <begin position="145"/>
        <end position="174"/>
    </location>
</feature>
<keyword evidence="1" id="KW-0812">Transmembrane</keyword>
<evidence type="ECO:0000313" key="2">
    <source>
        <dbReference type="EMBL" id="UOQ92702.1"/>
    </source>
</evidence>
<feature type="transmembrane region" description="Helical" evidence="1">
    <location>
        <begin position="67"/>
        <end position="94"/>
    </location>
</feature>
<reference evidence="2 3" key="1">
    <citation type="submission" date="2022-04" db="EMBL/GenBank/DDBJ databases">
        <title>Halobacillus sp. isolated from saltern.</title>
        <authorList>
            <person name="Won M."/>
            <person name="Lee C.-M."/>
            <person name="Woen H.-Y."/>
            <person name="Kwon S.-W."/>
        </authorList>
    </citation>
    <scope>NUCLEOTIDE SEQUENCE [LARGE SCALE GENOMIC DNA]</scope>
    <source>
        <strain evidence="2 3">SSTM10-2</strain>
    </source>
</reference>
<protein>
    <submittedName>
        <fullName evidence="2">ABC transporter permease</fullName>
    </submittedName>
</protein>
<dbReference type="Proteomes" id="UP000831880">
    <property type="component" value="Chromosome"/>
</dbReference>
<dbReference type="Pfam" id="PF16949">
    <property type="entry name" value="ABC_tran_2"/>
    <property type="match status" value="1"/>
</dbReference>
<feature type="transmembrane region" description="Helical" evidence="1">
    <location>
        <begin position="115"/>
        <end position="139"/>
    </location>
</feature>
<organism evidence="2 3">
    <name type="scientific">Halobacillus shinanisalinarum</name>
    <dbReference type="NCBI Taxonomy" id="2932258"/>
    <lineage>
        <taxon>Bacteria</taxon>
        <taxon>Bacillati</taxon>
        <taxon>Bacillota</taxon>
        <taxon>Bacilli</taxon>
        <taxon>Bacillales</taxon>
        <taxon>Bacillaceae</taxon>
        <taxon>Halobacillus</taxon>
    </lineage>
</organism>
<feature type="transmembrane region" description="Helical" evidence="1">
    <location>
        <begin position="514"/>
        <end position="536"/>
    </location>
</feature>
<keyword evidence="3" id="KW-1185">Reference proteome</keyword>
<accession>A0ABY4GZ71</accession>
<name>A0ABY4GZ71_9BACI</name>
<evidence type="ECO:0000256" key="1">
    <source>
        <dbReference type="SAM" id="Phobius"/>
    </source>
</evidence>
<dbReference type="RefSeq" id="WP_244752310.1">
    <property type="nucleotide sequence ID" value="NZ_CP095074.1"/>
</dbReference>
<proteinExistence type="predicted"/>
<sequence>MAKTLKLIKVMVKMQLSLAGKSTNEKIGYIFLAIVAIPFALFVLYMLDGIIGSMYDVLTTTGNENIILGLLFVIITILFIFISVGTILSSFYFAEDVESFVALPLQPYQIMLGKAAVPFLTLYLTNLLLLAPALILYGIHSGAGIVYYIFGFILWLLTPVIPFVLTAVVVMFVMRFLNLSKNKDRMKIFAGLLTFIFAIGINVIIRLNSSGSNAGENLAQLVAEQNGLLQMVTKFVPTAYFSSISLTAPTSLAGIGYFLLTCVLCLFALLFMATTGQKLYFKGVLGLSGGAKKSINHTKMMEKVKKKNVIYSSWVREMKIMLRTPAFFTQIIVQSLLLPVLFIVIIVMDTSGTMGNIGTMLESFQGKTIILSMVGFTIFTLGINPASISSVSRDGKSWFNHLYMPIKAETVMFSKLLASFFINLLSLAVIATIAFFIKIPLMIGVIWIFLSLLINWFTSVVGTVLDLYSPHLNWTDEREIFKGRLIGILALIIEVAVFGTIILLLWNIDAIQGVWVTSIILFVTLLVLTLISNQILKKMIKKYFYMLSS</sequence>
<feature type="transmembrane region" description="Helical" evidence="1">
    <location>
        <begin position="326"/>
        <end position="348"/>
    </location>
</feature>
<dbReference type="InterPro" id="IPR031599">
    <property type="entry name" value="ABC_tran_2"/>
</dbReference>
<gene>
    <name evidence="2" type="ORF">MUO14_20130</name>
</gene>
<dbReference type="EMBL" id="CP095074">
    <property type="protein sequence ID" value="UOQ92702.1"/>
    <property type="molecule type" value="Genomic_DNA"/>
</dbReference>
<feature type="transmembrane region" description="Helical" evidence="1">
    <location>
        <begin position="255"/>
        <end position="273"/>
    </location>
</feature>
<feature type="transmembrane region" description="Helical" evidence="1">
    <location>
        <begin position="443"/>
        <end position="465"/>
    </location>
</feature>
<evidence type="ECO:0000313" key="3">
    <source>
        <dbReference type="Proteomes" id="UP000831880"/>
    </source>
</evidence>
<keyword evidence="1" id="KW-1133">Transmembrane helix</keyword>
<feature type="transmembrane region" description="Helical" evidence="1">
    <location>
        <begin position="368"/>
        <end position="391"/>
    </location>
</feature>
<feature type="transmembrane region" description="Helical" evidence="1">
    <location>
        <begin position="412"/>
        <end position="437"/>
    </location>
</feature>
<feature type="transmembrane region" description="Helical" evidence="1">
    <location>
        <begin position="186"/>
        <end position="205"/>
    </location>
</feature>
<feature type="transmembrane region" description="Helical" evidence="1">
    <location>
        <begin position="485"/>
        <end position="508"/>
    </location>
</feature>
<feature type="transmembrane region" description="Helical" evidence="1">
    <location>
        <begin position="27"/>
        <end position="47"/>
    </location>
</feature>